<organism evidence="1 2">
    <name type="scientific">Streptomyces castrisilvae</name>
    <dbReference type="NCBI Taxonomy" id="3033811"/>
    <lineage>
        <taxon>Bacteria</taxon>
        <taxon>Bacillati</taxon>
        <taxon>Actinomycetota</taxon>
        <taxon>Actinomycetes</taxon>
        <taxon>Kitasatosporales</taxon>
        <taxon>Streptomycetaceae</taxon>
        <taxon>Streptomyces</taxon>
    </lineage>
</organism>
<keyword evidence="2" id="KW-1185">Reference proteome</keyword>
<proteinExistence type="predicted"/>
<evidence type="ECO:0000313" key="1">
    <source>
        <dbReference type="EMBL" id="WLQ36774.1"/>
    </source>
</evidence>
<protein>
    <submittedName>
        <fullName evidence="1">Uncharacterized protein</fullName>
    </submittedName>
</protein>
<dbReference type="Proteomes" id="UP001239522">
    <property type="component" value="Chromosome"/>
</dbReference>
<accession>A0ABY9HQT9</accession>
<sequence length="106" mass="11856">MRTWGPHVRPRTGTALWLARSLWPLQLKAGYWDEVLPALRDAARCADESRADERMAAALHFQPAHCLGETGRWEQGNAEALLPASAAPHRAYLAGLRRRCEAAIDR</sequence>
<name>A0ABY9HQT9_9ACTN</name>
<evidence type="ECO:0000313" key="2">
    <source>
        <dbReference type="Proteomes" id="UP001239522"/>
    </source>
</evidence>
<gene>
    <name evidence="1" type="ORF">P8A18_26585</name>
</gene>
<dbReference type="EMBL" id="CP120997">
    <property type="protein sequence ID" value="WLQ36774.1"/>
    <property type="molecule type" value="Genomic_DNA"/>
</dbReference>
<reference evidence="1 2" key="1">
    <citation type="submission" date="2023-03" db="EMBL/GenBank/DDBJ databases">
        <title>Isolation and description of six Streptomyces strains from soil environments, able to metabolize different microbial glucans.</title>
        <authorList>
            <person name="Widen T."/>
            <person name="Larsbrink J."/>
        </authorList>
    </citation>
    <scope>NUCLEOTIDE SEQUENCE [LARGE SCALE GENOMIC DNA]</scope>
    <source>
        <strain evidence="1 2">Mut1</strain>
    </source>
</reference>
<dbReference type="RefSeq" id="WP_306058384.1">
    <property type="nucleotide sequence ID" value="NZ_CP120997.1"/>
</dbReference>